<dbReference type="SUPFAM" id="SSF46785">
    <property type="entry name" value="Winged helix' DNA-binding domain"/>
    <property type="match status" value="1"/>
</dbReference>
<dbReference type="InterPro" id="IPR036388">
    <property type="entry name" value="WH-like_DNA-bd_sf"/>
</dbReference>
<gene>
    <name evidence="5" type="ORF">GLW05_08620</name>
</gene>
<evidence type="ECO:0000256" key="1">
    <source>
        <dbReference type="ARBA" id="ARBA00023015"/>
    </source>
</evidence>
<dbReference type="InterPro" id="IPR018356">
    <property type="entry name" value="Tscrpt_reg_HTH_DeoR_CS"/>
</dbReference>
<accession>A0A6I5A3N4</accession>
<dbReference type="GO" id="GO:0003700">
    <property type="term" value="F:DNA-binding transcription factor activity"/>
    <property type="evidence" value="ECO:0007669"/>
    <property type="project" value="InterPro"/>
</dbReference>
<dbReference type="InterPro" id="IPR036390">
    <property type="entry name" value="WH_DNA-bd_sf"/>
</dbReference>
<dbReference type="InterPro" id="IPR050313">
    <property type="entry name" value="Carb_Metab_HTH_regulators"/>
</dbReference>
<evidence type="ECO:0000256" key="3">
    <source>
        <dbReference type="ARBA" id="ARBA00023163"/>
    </source>
</evidence>
<dbReference type="Gene3D" id="3.40.50.1360">
    <property type="match status" value="1"/>
</dbReference>
<dbReference type="PANTHER" id="PTHR30363:SF56">
    <property type="entry name" value="TRANSCRIPTIONAL REGULATOR, DEOR FAMILY"/>
    <property type="match status" value="1"/>
</dbReference>
<dbReference type="SMART" id="SM01134">
    <property type="entry name" value="DeoRC"/>
    <property type="match status" value="1"/>
</dbReference>
<reference evidence="5 6" key="1">
    <citation type="submission" date="2019-11" db="EMBL/GenBank/DDBJ databases">
        <title>Genome sequences of 17 halophilic strains isolated from different environments.</title>
        <authorList>
            <person name="Furrow R.E."/>
        </authorList>
    </citation>
    <scope>NUCLEOTIDE SEQUENCE [LARGE SCALE GENOMIC DNA]</scope>
    <source>
        <strain evidence="5 6">22514_16_FS</strain>
    </source>
</reference>
<dbReference type="InterPro" id="IPR014036">
    <property type="entry name" value="DeoR-like_C"/>
</dbReference>
<keyword evidence="2" id="KW-0238">DNA-binding</keyword>
<dbReference type="PANTHER" id="PTHR30363">
    <property type="entry name" value="HTH-TYPE TRANSCRIPTIONAL REGULATOR SRLR-RELATED"/>
    <property type="match status" value="1"/>
</dbReference>
<comment type="caution">
    <text evidence="5">The sequence shown here is derived from an EMBL/GenBank/DDBJ whole genome shotgun (WGS) entry which is preliminary data.</text>
</comment>
<sequence>MLTPQRQQLILDLLHDQQTVKLHEFVQATNASESTIRRDLQQLEEKNLLKRVHGGASILHQKREELSIPEKSTKNLQQKKQIAMLAASFIRDGDCVFLDAGTTTYEMIPYMRDKNLTIVTNGLSLIDALIDHNIEAYVTGGLVKHKTRALIGSGATSGLTNYRFDKCFLGVNGIHSFYGYTTPDPEEAVVKSTALAYSQEAFILGDSSKLNEVTFSKVADLDMAQLITNEENEDRISLFKEKTTVKVVSP</sequence>
<organism evidence="5 6">
    <name type="scientific">Pontibacillus yanchengensis</name>
    <dbReference type="NCBI Taxonomy" id="462910"/>
    <lineage>
        <taxon>Bacteria</taxon>
        <taxon>Bacillati</taxon>
        <taxon>Bacillota</taxon>
        <taxon>Bacilli</taxon>
        <taxon>Bacillales</taxon>
        <taxon>Bacillaceae</taxon>
        <taxon>Pontibacillus</taxon>
    </lineage>
</organism>
<evidence type="ECO:0000256" key="2">
    <source>
        <dbReference type="ARBA" id="ARBA00023125"/>
    </source>
</evidence>
<dbReference type="Gene3D" id="1.10.10.10">
    <property type="entry name" value="Winged helix-like DNA-binding domain superfamily/Winged helix DNA-binding domain"/>
    <property type="match status" value="1"/>
</dbReference>
<dbReference type="Pfam" id="PF00455">
    <property type="entry name" value="DeoRC"/>
    <property type="match status" value="1"/>
</dbReference>
<evidence type="ECO:0000313" key="5">
    <source>
        <dbReference type="EMBL" id="MYL33659.1"/>
    </source>
</evidence>
<dbReference type="SMART" id="SM00420">
    <property type="entry name" value="HTH_DEOR"/>
    <property type="match status" value="1"/>
</dbReference>
<dbReference type="Pfam" id="PF08220">
    <property type="entry name" value="HTH_DeoR"/>
    <property type="match status" value="1"/>
</dbReference>
<dbReference type="RefSeq" id="WP_160848966.1">
    <property type="nucleotide sequence ID" value="NZ_WMEQ01000005.1"/>
</dbReference>
<dbReference type="PROSITE" id="PS00894">
    <property type="entry name" value="HTH_DEOR_1"/>
    <property type="match status" value="1"/>
</dbReference>
<keyword evidence="3" id="KW-0804">Transcription</keyword>
<dbReference type="AlphaFoldDB" id="A0A6I5A3N4"/>
<feature type="domain" description="HTH deoR-type" evidence="4">
    <location>
        <begin position="3"/>
        <end position="58"/>
    </location>
</feature>
<dbReference type="InterPro" id="IPR001034">
    <property type="entry name" value="DeoR_HTH"/>
</dbReference>
<evidence type="ECO:0000259" key="4">
    <source>
        <dbReference type="PROSITE" id="PS51000"/>
    </source>
</evidence>
<dbReference type="SUPFAM" id="SSF100950">
    <property type="entry name" value="NagB/RpiA/CoA transferase-like"/>
    <property type="match status" value="1"/>
</dbReference>
<dbReference type="InterPro" id="IPR037171">
    <property type="entry name" value="NagB/RpiA_transferase-like"/>
</dbReference>
<protein>
    <submittedName>
        <fullName evidence="5">DeoR family transcriptional regulator</fullName>
    </submittedName>
</protein>
<evidence type="ECO:0000313" key="6">
    <source>
        <dbReference type="Proteomes" id="UP000468638"/>
    </source>
</evidence>
<dbReference type="OrthoDB" id="9797223at2"/>
<proteinExistence type="predicted"/>
<dbReference type="PROSITE" id="PS51000">
    <property type="entry name" value="HTH_DEOR_2"/>
    <property type="match status" value="1"/>
</dbReference>
<dbReference type="EMBL" id="WMEQ01000005">
    <property type="protein sequence ID" value="MYL33659.1"/>
    <property type="molecule type" value="Genomic_DNA"/>
</dbReference>
<name>A0A6I5A3N4_9BACI</name>
<keyword evidence="1" id="KW-0805">Transcription regulation</keyword>
<dbReference type="PRINTS" id="PR00037">
    <property type="entry name" value="HTHLACR"/>
</dbReference>
<dbReference type="GO" id="GO:0003677">
    <property type="term" value="F:DNA binding"/>
    <property type="evidence" value="ECO:0007669"/>
    <property type="project" value="UniProtKB-KW"/>
</dbReference>
<dbReference type="Proteomes" id="UP000468638">
    <property type="component" value="Unassembled WGS sequence"/>
</dbReference>